<protein>
    <submittedName>
        <fullName evidence="1">Uncharacterized protein</fullName>
    </submittedName>
</protein>
<keyword evidence="2" id="KW-1185">Reference proteome</keyword>
<dbReference type="EMBL" id="BAABIQ010000001">
    <property type="protein sequence ID" value="GAA4778056.1"/>
    <property type="molecule type" value="Genomic_DNA"/>
</dbReference>
<gene>
    <name evidence="1" type="ORF">GCM10023231_00640</name>
</gene>
<dbReference type="RefSeq" id="WP_345229677.1">
    <property type="nucleotide sequence ID" value="NZ_BAABIQ010000001.1"/>
</dbReference>
<name>A0ABP9AD96_9SPHI</name>
<accession>A0ABP9AD96</accession>
<evidence type="ECO:0000313" key="1">
    <source>
        <dbReference type="EMBL" id="GAA4778056.1"/>
    </source>
</evidence>
<proteinExistence type="predicted"/>
<reference evidence="2" key="1">
    <citation type="journal article" date="2019" name="Int. J. Syst. Evol. Microbiol.">
        <title>The Global Catalogue of Microorganisms (GCM) 10K type strain sequencing project: providing services to taxonomists for standard genome sequencing and annotation.</title>
        <authorList>
            <consortium name="The Broad Institute Genomics Platform"/>
            <consortium name="The Broad Institute Genome Sequencing Center for Infectious Disease"/>
            <person name="Wu L."/>
            <person name="Ma J."/>
        </authorList>
    </citation>
    <scope>NUCLEOTIDE SEQUENCE [LARGE SCALE GENOMIC DNA]</scope>
    <source>
        <strain evidence="2">JCM 18200</strain>
    </source>
</reference>
<sequence length="97" mass="11173">MKYIVVDASLHGTGIRDYYAGGYIDPSALGLSDGLVQRIRTWLNRYETEHYNSFQDIKLINALDSEGRDIARMLKSEVSEETKIDYFSSAFMRKEKI</sequence>
<organism evidence="1 2">
    <name type="scientific">Olivibacter ginsenosidimutans</name>
    <dbReference type="NCBI Taxonomy" id="1176537"/>
    <lineage>
        <taxon>Bacteria</taxon>
        <taxon>Pseudomonadati</taxon>
        <taxon>Bacteroidota</taxon>
        <taxon>Sphingobacteriia</taxon>
        <taxon>Sphingobacteriales</taxon>
        <taxon>Sphingobacteriaceae</taxon>
        <taxon>Olivibacter</taxon>
    </lineage>
</organism>
<dbReference type="Proteomes" id="UP001501411">
    <property type="component" value="Unassembled WGS sequence"/>
</dbReference>
<evidence type="ECO:0000313" key="2">
    <source>
        <dbReference type="Proteomes" id="UP001501411"/>
    </source>
</evidence>
<comment type="caution">
    <text evidence="1">The sequence shown here is derived from an EMBL/GenBank/DDBJ whole genome shotgun (WGS) entry which is preliminary data.</text>
</comment>